<protein>
    <submittedName>
        <fullName evidence="3">Uncharacterized protein</fullName>
    </submittedName>
</protein>
<evidence type="ECO:0000313" key="3">
    <source>
        <dbReference type="EMBL" id="ETW84734.1"/>
    </source>
</evidence>
<evidence type="ECO:0000256" key="2">
    <source>
        <dbReference type="SAM" id="MobiDB-lite"/>
    </source>
</evidence>
<keyword evidence="1" id="KW-0175">Coiled coil</keyword>
<dbReference type="KEGG" id="hir:HETIRDRAFT_116890"/>
<dbReference type="HOGENOM" id="CLU_804245_0_0_1"/>
<proteinExistence type="predicted"/>
<name>W4KG73_HETIT</name>
<organism evidence="3 4">
    <name type="scientific">Heterobasidion irregulare (strain TC 32-1)</name>
    <dbReference type="NCBI Taxonomy" id="747525"/>
    <lineage>
        <taxon>Eukaryota</taxon>
        <taxon>Fungi</taxon>
        <taxon>Dikarya</taxon>
        <taxon>Basidiomycota</taxon>
        <taxon>Agaricomycotina</taxon>
        <taxon>Agaricomycetes</taxon>
        <taxon>Russulales</taxon>
        <taxon>Bondarzewiaceae</taxon>
        <taxon>Heterobasidion</taxon>
        <taxon>Heterobasidion annosum species complex</taxon>
    </lineage>
</organism>
<reference evidence="3 4" key="1">
    <citation type="journal article" date="2012" name="New Phytol.">
        <title>Insight into trade-off between wood decay and parasitism from the genome of a fungal forest pathogen.</title>
        <authorList>
            <person name="Olson A."/>
            <person name="Aerts A."/>
            <person name="Asiegbu F."/>
            <person name="Belbahri L."/>
            <person name="Bouzid O."/>
            <person name="Broberg A."/>
            <person name="Canback B."/>
            <person name="Coutinho P.M."/>
            <person name="Cullen D."/>
            <person name="Dalman K."/>
            <person name="Deflorio G."/>
            <person name="van Diepen L.T."/>
            <person name="Dunand C."/>
            <person name="Duplessis S."/>
            <person name="Durling M."/>
            <person name="Gonthier P."/>
            <person name="Grimwood J."/>
            <person name="Fossdal C.G."/>
            <person name="Hansson D."/>
            <person name="Henrissat B."/>
            <person name="Hietala A."/>
            <person name="Himmelstrand K."/>
            <person name="Hoffmeister D."/>
            <person name="Hogberg N."/>
            <person name="James T.Y."/>
            <person name="Karlsson M."/>
            <person name="Kohler A."/>
            <person name="Kues U."/>
            <person name="Lee Y.H."/>
            <person name="Lin Y.C."/>
            <person name="Lind M."/>
            <person name="Lindquist E."/>
            <person name="Lombard V."/>
            <person name="Lucas S."/>
            <person name="Lunden K."/>
            <person name="Morin E."/>
            <person name="Murat C."/>
            <person name="Park J."/>
            <person name="Raffaello T."/>
            <person name="Rouze P."/>
            <person name="Salamov A."/>
            <person name="Schmutz J."/>
            <person name="Solheim H."/>
            <person name="Stahlberg J."/>
            <person name="Velez H."/>
            <person name="de Vries R.P."/>
            <person name="Wiebenga A."/>
            <person name="Woodward S."/>
            <person name="Yakovlev I."/>
            <person name="Garbelotto M."/>
            <person name="Martin F."/>
            <person name="Grigoriev I.V."/>
            <person name="Stenlid J."/>
        </authorList>
    </citation>
    <scope>NUCLEOTIDE SEQUENCE [LARGE SCALE GENOMIC DNA]</scope>
    <source>
        <strain evidence="3 4">TC 32-1</strain>
    </source>
</reference>
<feature type="coiled-coil region" evidence="1">
    <location>
        <begin position="53"/>
        <end position="87"/>
    </location>
</feature>
<dbReference type="EMBL" id="KI925456">
    <property type="protein sequence ID" value="ETW84734.1"/>
    <property type="molecule type" value="Genomic_DNA"/>
</dbReference>
<dbReference type="RefSeq" id="XP_009544370.1">
    <property type="nucleotide sequence ID" value="XM_009546075.1"/>
</dbReference>
<keyword evidence="4" id="KW-1185">Reference proteome</keyword>
<accession>W4KG73</accession>
<gene>
    <name evidence="3" type="ORF">HETIRDRAFT_116890</name>
</gene>
<evidence type="ECO:0000256" key="1">
    <source>
        <dbReference type="SAM" id="Coils"/>
    </source>
</evidence>
<dbReference type="AlphaFoldDB" id="W4KG73"/>
<evidence type="ECO:0000313" key="4">
    <source>
        <dbReference type="Proteomes" id="UP000030671"/>
    </source>
</evidence>
<dbReference type="GeneID" id="20666525"/>
<feature type="region of interest" description="Disordered" evidence="2">
    <location>
        <begin position="104"/>
        <end position="135"/>
    </location>
</feature>
<sequence>MLKLSSNSLLNELVYITRHLEQVEKEYEEDFRDFSEEFPQTKKAAITLLCRDIEHISEERVAYRIALKRLEADIARFNASKIQQKGENLFQPTVNVVVESPADVPDTLSQTNDDRSIVGESSHQPHGALREGSNNECLPTAPMNSYNEYPRLSSFSFKPLSLAPFCKHEVALRRCLRDVKKMRSTLSLMIEPHFTINDALKLRAPLKFIIAPAAALLQGEGSVDIFLILPEKKQVRRGKGKKKRVKWRDQRRKVAKLSTRDNELIVRGPEGYVYLGTYRGLSNERLSPVVFEGLDISVKDAVAHETALRPDSQGAILKEYSSGELQAQKVVLQKITYNKALETFL</sequence>
<dbReference type="InParanoid" id="W4KG73"/>
<dbReference type="Proteomes" id="UP000030671">
    <property type="component" value="Unassembled WGS sequence"/>
</dbReference>